<feature type="transmembrane region" description="Helical" evidence="1">
    <location>
        <begin position="59"/>
        <end position="84"/>
    </location>
</feature>
<gene>
    <name evidence="2" type="ORF">FIC87_07770</name>
</gene>
<dbReference type="AlphaFoldDB" id="A0A5C5BWB5"/>
<dbReference type="EMBL" id="VEVP01000014">
    <property type="protein sequence ID" value="TNU91072.1"/>
    <property type="molecule type" value="Genomic_DNA"/>
</dbReference>
<accession>A0A5C5BWB5</accession>
<feature type="transmembrane region" description="Helical" evidence="1">
    <location>
        <begin position="147"/>
        <end position="167"/>
    </location>
</feature>
<feature type="transmembrane region" description="Helical" evidence="1">
    <location>
        <begin position="20"/>
        <end position="39"/>
    </location>
</feature>
<evidence type="ECO:0000313" key="2">
    <source>
        <dbReference type="EMBL" id="TNU91072.1"/>
    </source>
</evidence>
<evidence type="ECO:0000313" key="3">
    <source>
        <dbReference type="Proteomes" id="UP000312594"/>
    </source>
</evidence>
<keyword evidence="1" id="KW-0472">Membrane</keyword>
<proteinExistence type="predicted"/>
<protein>
    <submittedName>
        <fullName evidence="2">DUF2975 domain-containing protein</fullName>
    </submittedName>
</protein>
<dbReference type="Proteomes" id="UP000312594">
    <property type="component" value="Unassembled WGS sequence"/>
</dbReference>
<name>A0A5C5BWB5_EGGLN</name>
<keyword evidence="1" id="KW-1133">Transmembrane helix</keyword>
<keyword evidence="1" id="KW-0812">Transmembrane</keyword>
<dbReference type="RefSeq" id="WP_139912485.1">
    <property type="nucleotide sequence ID" value="NZ_JADMTI010000274.1"/>
</dbReference>
<feature type="transmembrane region" description="Helical" evidence="1">
    <location>
        <begin position="105"/>
        <end position="127"/>
    </location>
</feature>
<evidence type="ECO:0000256" key="1">
    <source>
        <dbReference type="SAM" id="Phobius"/>
    </source>
</evidence>
<reference evidence="2 3" key="1">
    <citation type="journal article" date="2005" name="Appl. Environ. Microbiol.">
        <title>Intestinal bacterial communities that produce active estrogen-like compounds enterodiol and enterolactone in humans.</title>
        <authorList>
            <person name="Clavel T."/>
            <person name="Henderson G."/>
            <person name="Alpert C.A."/>
            <person name="Philippe C."/>
            <person name="Rigottier-Gois L."/>
            <person name="Dore J."/>
            <person name="Blaut M."/>
        </authorList>
    </citation>
    <scope>NUCLEOTIDE SEQUENCE [LARGE SCALE GENOMIC DNA]</scope>
    <source>
        <strain evidence="2 3">SECO-MT75m2</strain>
    </source>
</reference>
<organism evidence="2 3">
    <name type="scientific">Eggerthella lenta</name>
    <name type="common">Eubacterium lentum</name>
    <dbReference type="NCBI Taxonomy" id="84112"/>
    <lineage>
        <taxon>Bacteria</taxon>
        <taxon>Bacillati</taxon>
        <taxon>Actinomycetota</taxon>
        <taxon>Coriobacteriia</taxon>
        <taxon>Eggerthellales</taxon>
        <taxon>Eggerthellaceae</taxon>
        <taxon>Eggerthella</taxon>
    </lineage>
</organism>
<comment type="caution">
    <text evidence="2">The sequence shown here is derived from an EMBL/GenBank/DDBJ whole genome shotgun (WGS) entry which is preliminary data.</text>
</comment>
<sequence length="177" mass="19455">MVYDDAKETERSLLKTNRVCKFICMLMKLVFLLLCVWWTGSIGVMGCSLVNPDILNNVIKVNALMLAIYFASVVVMVVACLCLIRIFSDASKGSSPFTMVQVRRLRLVAGSLLLYGVLEFVMTIAVSSAQQGFANMTLNGEVATINLFPLVAAAVVFAFSFVFKYGVLLQELSDDTI</sequence>